<name>A0A433X1M4_9BACL</name>
<dbReference type="EMBL" id="RZNX01000012">
    <property type="protein sequence ID" value="RUT28025.1"/>
    <property type="molecule type" value="Genomic_DNA"/>
</dbReference>
<accession>A0A433X1M4</accession>
<organism evidence="2 3">
    <name type="scientific">Paenibacillus zeisoli</name>
    <dbReference type="NCBI Taxonomy" id="2496267"/>
    <lineage>
        <taxon>Bacteria</taxon>
        <taxon>Bacillati</taxon>
        <taxon>Bacillota</taxon>
        <taxon>Bacilli</taxon>
        <taxon>Bacillales</taxon>
        <taxon>Paenibacillaceae</taxon>
        <taxon>Paenibacillus</taxon>
    </lineage>
</organism>
<evidence type="ECO:0000313" key="3">
    <source>
        <dbReference type="Proteomes" id="UP000272464"/>
    </source>
</evidence>
<keyword evidence="1" id="KW-0472">Membrane</keyword>
<proteinExistence type="predicted"/>
<keyword evidence="3" id="KW-1185">Reference proteome</keyword>
<evidence type="ECO:0008006" key="4">
    <source>
        <dbReference type="Google" id="ProtNLM"/>
    </source>
</evidence>
<feature type="transmembrane region" description="Helical" evidence="1">
    <location>
        <begin position="23"/>
        <end position="43"/>
    </location>
</feature>
<dbReference type="OrthoDB" id="5525900at2"/>
<protein>
    <recommendedName>
        <fullName evidence="4">DUF5412 domain-containing protein</fullName>
    </recommendedName>
</protein>
<keyword evidence="1" id="KW-0812">Transmembrane</keyword>
<dbReference type="AlphaFoldDB" id="A0A433X1M4"/>
<evidence type="ECO:0000256" key="1">
    <source>
        <dbReference type="SAM" id="Phobius"/>
    </source>
</evidence>
<evidence type="ECO:0000313" key="2">
    <source>
        <dbReference type="EMBL" id="RUT28025.1"/>
    </source>
</evidence>
<keyword evidence="1" id="KW-1133">Transmembrane helix</keyword>
<reference evidence="2 3" key="1">
    <citation type="submission" date="2018-12" db="EMBL/GenBank/DDBJ databases">
        <authorList>
            <person name="Sun L."/>
            <person name="Chen Z."/>
        </authorList>
    </citation>
    <scope>NUCLEOTIDE SEQUENCE [LARGE SCALE GENOMIC DNA]</scope>
    <source>
        <strain evidence="2 3">3-5-3</strain>
    </source>
</reference>
<sequence length="147" mass="16328">MDISDWPSDEEIKLHTQRTRNRIIVIILLSFALIAGGVGYLVYELEKGLASGMCGNQVISREAQPDGNKEFVVFKRDCGATTGYSYQLSLIQKGEPIDNSAGNVYVSDQEIKAVWMDSETIHVIGVLSTNFKMVTEYKGIKVEYSSP</sequence>
<dbReference type="RefSeq" id="WP_127200764.1">
    <property type="nucleotide sequence ID" value="NZ_RZNX01000012.1"/>
</dbReference>
<gene>
    <name evidence="2" type="ORF">EJP77_18590</name>
</gene>
<dbReference type="Proteomes" id="UP000272464">
    <property type="component" value="Unassembled WGS sequence"/>
</dbReference>
<comment type="caution">
    <text evidence="2">The sequence shown here is derived from an EMBL/GenBank/DDBJ whole genome shotgun (WGS) entry which is preliminary data.</text>
</comment>